<evidence type="ECO:0000313" key="1">
    <source>
        <dbReference type="EMBL" id="KAF9813046.1"/>
    </source>
</evidence>
<reference evidence="1" key="1">
    <citation type="submission" date="2020-11" db="EMBL/GenBank/DDBJ databases">
        <authorList>
            <person name="Koelle M."/>
            <person name="Horta M.A.C."/>
            <person name="Nowrousian M."/>
            <person name="Ohm R.A."/>
            <person name="Benz P."/>
            <person name="Pilgard A."/>
        </authorList>
    </citation>
    <scope>NUCLEOTIDE SEQUENCE</scope>
    <source>
        <strain evidence="1">FPRL280</strain>
    </source>
</reference>
<proteinExistence type="predicted"/>
<gene>
    <name evidence="1" type="ORF">IEO21_05782</name>
</gene>
<name>A0A8H7U1Y0_9APHY</name>
<sequence>MCASYPCRFLLKVSRCLVVRAFPNLRALRIHRCGSFTSTEAACWESLDSVEGPVEFFEQWSPTCHIPHVSISSRLAKPHFDTPSSATMYELKPTLCLIRKASPVALTLLIMADPGLTDSFWIPLTKCTPRLRSLEIRLYTFPEGDVMPRLFACKLLEQAPSVRCVSLSFTSCRRYFPHDTKTTAWKVVGARTCRKLERITEALEEDVQRRIIAPDFDPRTSL</sequence>
<organism evidence="1 2">
    <name type="scientific">Rhodonia placenta</name>
    <dbReference type="NCBI Taxonomy" id="104341"/>
    <lineage>
        <taxon>Eukaryota</taxon>
        <taxon>Fungi</taxon>
        <taxon>Dikarya</taxon>
        <taxon>Basidiomycota</taxon>
        <taxon>Agaricomycotina</taxon>
        <taxon>Agaricomycetes</taxon>
        <taxon>Polyporales</taxon>
        <taxon>Adustoporiaceae</taxon>
        <taxon>Rhodonia</taxon>
    </lineage>
</organism>
<reference evidence="1" key="2">
    <citation type="journal article" name="Front. Microbiol.">
        <title>Degradative Capacity of Two Strains of Rhodonia placenta: From Phenotype to Genotype.</title>
        <authorList>
            <person name="Kolle M."/>
            <person name="Horta M.A.C."/>
            <person name="Nowrousian M."/>
            <person name="Ohm R.A."/>
            <person name="Benz J.P."/>
            <person name="Pilgard A."/>
        </authorList>
    </citation>
    <scope>NUCLEOTIDE SEQUENCE</scope>
    <source>
        <strain evidence="1">FPRL280</strain>
    </source>
</reference>
<dbReference type="AlphaFoldDB" id="A0A8H7U1Y0"/>
<dbReference type="EMBL" id="JADOXO010000113">
    <property type="protein sequence ID" value="KAF9813046.1"/>
    <property type="molecule type" value="Genomic_DNA"/>
</dbReference>
<evidence type="ECO:0000313" key="2">
    <source>
        <dbReference type="Proteomes" id="UP000639403"/>
    </source>
</evidence>
<comment type="caution">
    <text evidence="1">The sequence shown here is derived from an EMBL/GenBank/DDBJ whole genome shotgun (WGS) entry which is preliminary data.</text>
</comment>
<dbReference type="Proteomes" id="UP000639403">
    <property type="component" value="Unassembled WGS sequence"/>
</dbReference>
<protein>
    <submittedName>
        <fullName evidence="1">Uncharacterized protein</fullName>
    </submittedName>
</protein>
<accession>A0A8H7U1Y0</accession>